<evidence type="ECO:0000313" key="2">
    <source>
        <dbReference type="RefSeq" id="XP_073766070.1"/>
    </source>
</evidence>
<keyword evidence="1" id="KW-1185">Reference proteome</keyword>
<protein>
    <submittedName>
        <fullName evidence="2">Coiled-coil domain-containing protein 112</fullName>
    </submittedName>
</protein>
<sequence length="453" mass="54446">MSVTEFLRGAEAFRRRVSKEEREALRTHELRETFSDTQNSLNTELRAHAVSVQQQLQQLRMSVSRFQQQLPGLRVSADGIQRLQETMADIESSISVFKDTQHQRFEELLKEEQRVQQEISVLERRMEDWSVCECVCVRAEGPGPRSGSSKLPWERGDAPVEVVQLERFLQQTGRCGGWDEREHLSFLRLWNKHGGAGGASFRAELQRHLPDRSPQELQQHQEWHQELQRLQEHRREAIRSWRAARQRQQTEEQQEEQTGEQTEEQTEERRQQEERRRRQQQDRLQAWKSMRAQQQEQQQQEQLRQQIQHSRRAAEQRRRQQELRVTVEAQVQQRKQQEEQRRRQQEQQEQEQQRQRSRHADGAIRLFQHRDSLRLEEKLQQKLSEQEEQRQRQRTLTQLKEKVELQVLRDPDRLCRPTKVWQERLKEIGPSGAAPLTLMQTFHRAVPAWRQES</sequence>
<dbReference type="RefSeq" id="XP_073766070.1">
    <property type="nucleotide sequence ID" value="XM_073909969.1"/>
</dbReference>
<reference evidence="2" key="1">
    <citation type="submission" date="2025-08" db="UniProtKB">
        <authorList>
            <consortium name="RefSeq"/>
        </authorList>
    </citation>
    <scope>IDENTIFICATION</scope>
    <source>
        <strain evidence="2">Tuebingen</strain>
        <tissue evidence="2">Fibroblasts and whole tissue</tissue>
    </source>
</reference>
<proteinExistence type="predicted"/>
<name>A0AC58G8K5_DANRE</name>
<evidence type="ECO:0000313" key="1">
    <source>
        <dbReference type="Proteomes" id="UP000000437"/>
    </source>
</evidence>
<gene>
    <name evidence="2" type="primary">ccdc112</name>
</gene>
<dbReference type="Proteomes" id="UP000000437">
    <property type="component" value="Chromosome 8"/>
</dbReference>
<accession>A0AC58G8K5</accession>
<organism evidence="1 2">
    <name type="scientific">Danio rerio</name>
    <name type="common">Zebrafish</name>
    <name type="synonym">Brachydanio rerio</name>
    <dbReference type="NCBI Taxonomy" id="7955"/>
    <lineage>
        <taxon>Eukaryota</taxon>
        <taxon>Metazoa</taxon>
        <taxon>Chordata</taxon>
        <taxon>Craniata</taxon>
        <taxon>Vertebrata</taxon>
        <taxon>Euteleostomi</taxon>
        <taxon>Actinopterygii</taxon>
        <taxon>Neopterygii</taxon>
        <taxon>Teleostei</taxon>
        <taxon>Ostariophysi</taxon>
        <taxon>Cypriniformes</taxon>
        <taxon>Danionidae</taxon>
        <taxon>Danioninae</taxon>
        <taxon>Danio</taxon>
    </lineage>
</organism>